<comment type="function">
    <text evidence="1">NodD regulates the expression of the nodABCFE genes which encode other nodulation proteins. NodD is also a negative regulator of its own expression. Binds flavonoids as inducers.</text>
</comment>
<keyword evidence="4 7" id="KW-0238">DNA-binding</keyword>
<evidence type="ECO:0000256" key="1">
    <source>
        <dbReference type="ARBA" id="ARBA00003502"/>
    </source>
</evidence>
<dbReference type="Gene3D" id="1.10.10.10">
    <property type="entry name" value="Winged helix-like DNA-binding domain superfamily/Winged helix DNA-binding domain"/>
    <property type="match status" value="1"/>
</dbReference>
<dbReference type="GO" id="GO:0006351">
    <property type="term" value="P:DNA-templated transcription"/>
    <property type="evidence" value="ECO:0007669"/>
    <property type="project" value="TreeGrafter"/>
</dbReference>
<dbReference type="InterPro" id="IPR058163">
    <property type="entry name" value="LysR-type_TF_proteobact-type"/>
</dbReference>
<organism evidence="7 8">
    <name type="scientific">Afipia massiliensis</name>
    <dbReference type="NCBI Taxonomy" id="211460"/>
    <lineage>
        <taxon>Bacteria</taxon>
        <taxon>Pseudomonadati</taxon>
        <taxon>Pseudomonadota</taxon>
        <taxon>Alphaproteobacteria</taxon>
        <taxon>Hyphomicrobiales</taxon>
        <taxon>Nitrobacteraceae</taxon>
        <taxon>Afipia</taxon>
    </lineage>
</organism>
<dbReference type="SUPFAM" id="SSF46785">
    <property type="entry name" value="Winged helix' DNA-binding domain"/>
    <property type="match status" value="1"/>
</dbReference>
<dbReference type="InterPro" id="IPR036390">
    <property type="entry name" value="WH_DNA-bd_sf"/>
</dbReference>
<dbReference type="RefSeq" id="WP_210312209.1">
    <property type="nucleotide sequence ID" value="NZ_JACHIJ010000011.1"/>
</dbReference>
<comment type="caution">
    <text evidence="7">The sequence shown here is derived from an EMBL/GenBank/DDBJ whole genome shotgun (WGS) entry which is preliminary data.</text>
</comment>
<evidence type="ECO:0000313" key="7">
    <source>
        <dbReference type="EMBL" id="MBB5055157.1"/>
    </source>
</evidence>
<feature type="domain" description="HTH lysR-type" evidence="6">
    <location>
        <begin position="51"/>
        <end position="108"/>
    </location>
</feature>
<accession>A0A840N978</accession>
<dbReference type="Proteomes" id="UP000521227">
    <property type="component" value="Unassembled WGS sequence"/>
</dbReference>
<dbReference type="Pfam" id="PF00126">
    <property type="entry name" value="HTH_1"/>
    <property type="match status" value="1"/>
</dbReference>
<dbReference type="PANTHER" id="PTHR30537">
    <property type="entry name" value="HTH-TYPE TRANSCRIPTIONAL REGULATOR"/>
    <property type="match status" value="1"/>
</dbReference>
<dbReference type="CDD" id="cd08432">
    <property type="entry name" value="PBP2_GcdR_TrpI_HvrB_AmpR_like"/>
    <property type="match status" value="1"/>
</dbReference>
<gene>
    <name evidence="7" type="ORF">HNQ36_005168</name>
</gene>
<dbReference type="InterPro" id="IPR036388">
    <property type="entry name" value="WH-like_DNA-bd_sf"/>
</dbReference>
<keyword evidence="5" id="KW-0804">Transcription</keyword>
<sequence>MHGPIVADVDAIEQTDNLRQRMKIFQLDRSRQFGSAKSALRKEHVMRHRLPPLNSLRLFEASARLLSFKNAAEELLLTPSAVSHGIHSLEDWLGTPLFLRTTKGIVLSEAGNAYIPIVRQALELLSSGSASISSNQGLGQISISMAPTFAAKWMLPRLHRFRERHPDIRVAIDTSHERTELSDVGVDLAIRMGRGDWHGFIADKLLSEEMVPVCAPGIYERVRKLKDIQQSPLIHVTTVSEDWAAWAAGCGRPVPDAANGLRFDTIQMAFEAASQGLGVAIGRKPLVNSELKAGTLVEVWESVCSKTSYWLIGAETRSDDPRIVAFRSWILEEAAASPAPSLLPT</sequence>
<dbReference type="Gene3D" id="3.40.190.10">
    <property type="entry name" value="Periplasmic binding protein-like II"/>
    <property type="match status" value="2"/>
</dbReference>
<dbReference type="EMBL" id="JACHIJ010000011">
    <property type="protein sequence ID" value="MBB5055157.1"/>
    <property type="molecule type" value="Genomic_DNA"/>
</dbReference>
<dbReference type="PROSITE" id="PS50931">
    <property type="entry name" value="HTH_LYSR"/>
    <property type="match status" value="1"/>
</dbReference>
<evidence type="ECO:0000256" key="5">
    <source>
        <dbReference type="ARBA" id="ARBA00023163"/>
    </source>
</evidence>
<reference evidence="7 8" key="1">
    <citation type="submission" date="2020-08" db="EMBL/GenBank/DDBJ databases">
        <title>Genomic Encyclopedia of Type Strains, Phase IV (KMG-IV): sequencing the most valuable type-strain genomes for metagenomic binning, comparative biology and taxonomic classification.</title>
        <authorList>
            <person name="Goeker M."/>
        </authorList>
    </citation>
    <scope>NUCLEOTIDE SEQUENCE [LARGE SCALE GENOMIC DNA]</scope>
    <source>
        <strain evidence="7 8">DSM 17498</strain>
    </source>
</reference>
<proteinExistence type="inferred from homology"/>
<keyword evidence="3" id="KW-0805">Transcription regulation</keyword>
<name>A0A840N978_9BRAD</name>
<evidence type="ECO:0000259" key="6">
    <source>
        <dbReference type="PROSITE" id="PS50931"/>
    </source>
</evidence>
<dbReference type="InterPro" id="IPR005119">
    <property type="entry name" value="LysR_subst-bd"/>
</dbReference>
<evidence type="ECO:0000256" key="2">
    <source>
        <dbReference type="ARBA" id="ARBA00009437"/>
    </source>
</evidence>
<evidence type="ECO:0000313" key="8">
    <source>
        <dbReference type="Proteomes" id="UP000521227"/>
    </source>
</evidence>
<dbReference type="AlphaFoldDB" id="A0A840N978"/>
<dbReference type="GO" id="GO:0043565">
    <property type="term" value="F:sequence-specific DNA binding"/>
    <property type="evidence" value="ECO:0007669"/>
    <property type="project" value="TreeGrafter"/>
</dbReference>
<protein>
    <submittedName>
        <fullName evidence="7">DNA-binding transcriptional LysR family regulator</fullName>
    </submittedName>
</protein>
<dbReference type="Pfam" id="PF03466">
    <property type="entry name" value="LysR_substrate"/>
    <property type="match status" value="1"/>
</dbReference>
<dbReference type="PANTHER" id="PTHR30537:SF74">
    <property type="entry name" value="HTH-TYPE TRANSCRIPTIONAL REGULATOR TRPI"/>
    <property type="match status" value="1"/>
</dbReference>
<dbReference type="NCBIfam" id="NF008352">
    <property type="entry name" value="PRK11139.1"/>
    <property type="match status" value="1"/>
</dbReference>
<comment type="similarity">
    <text evidence="2">Belongs to the LysR transcriptional regulatory family.</text>
</comment>
<dbReference type="SUPFAM" id="SSF53850">
    <property type="entry name" value="Periplasmic binding protein-like II"/>
    <property type="match status" value="1"/>
</dbReference>
<evidence type="ECO:0000256" key="4">
    <source>
        <dbReference type="ARBA" id="ARBA00023125"/>
    </source>
</evidence>
<dbReference type="GO" id="GO:0003700">
    <property type="term" value="F:DNA-binding transcription factor activity"/>
    <property type="evidence" value="ECO:0007669"/>
    <property type="project" value="InterPro"/>
</dbReference>
<evidence type="ECO:0000256" key="3">
    <source>
        <dbReference type="ARBA" id="ARBA00023015"/>
    </source>
</evidence>
<dbReference type="InterPro" id="IPR000847">
    <property type="entry name" value="LysR_HTH_N"/>
</dbReference>